<evidence type="ECO:0000256" key="1">
    <source>
        <dbReference type="SAM" id="MobiDB-lite"/>
    </source>
</evidence>
<evidence type="ECO:0000313" key="2">
    <source>
        <dbReference type="EMBL" id="RZF39765.1"/>
    </source>
</evidence>
<comment type="caution">
    <text evidence="2">The sequence shown here is derived from an EMBL/GenBank/DDBJ whole genome shotgun (WGS) entry which is preliminary data.</text>
</comment>
<organism evidence="2 3">
    <name type="scientific">Laodelphax striatellus</name>
    <name type="common">Small brown planthopper</name>
    <name type="synonym">Delphax striatella</name>
    <dbReference type="NCBI Taxonomy" id="195883"/>
    <lineage>
        <taxon>Eukaryota</taxon>
        <taxon>Metazoa</taxon>
        <taxon>Ecdysozoa</taxon>
        <taxon>Arthropoda</taxon>
        <taxon>Hexapoda</taxon>
        <taxon>Insecta</taxon>
        <taxon>Pterygota</taxon>
        <taxon>Neoptera</taxon>
        <taxon>Paraneoptera</taxon>
        <taxon>Hemiptera</taxon>
        <taxon>Auchenorrhyncha</taxon>
        <taxon>Fulgoroidea</taxon>
        <taxon>Delphacidae</taxon>
        <taxon>Criomorphinae</taxon>
        <taxon>Laodelphax</taxon>
    </lineage>
</organism>
<accession>A0A482X1L4</accession>
<dbReference type="EMBL" id="QKKF02019605">
    <property type="protein sequence ID" value="RZF39765.1"/>
    <property type="molecule type" value="Genomic_DNA"/>
</dbReference>
<proteinExistence type="predicted"/>
<dbReference type="AlphaFoldDB" id="A0A482X1L4"/>
<feature type="region of interest" description="Disordered" evidence="1">
    <location>
        <begin position="249"/>
        <end position="300"/>
    </location>
</feature>
<gene>
    <name evidence="2" type="ORF">LSTR_LSTR003426</name>
</gene>
<protein>
    <submittedName>
        <fullName evidence="2">Uncharacterized protein</fullName>
    </submittedName>
</protein>
<feature type="compositionally biased region" description="Basic and acidic residues" evidence="1">
    <location>
        <begin position="288"/>
        <end position="298"/>
    </location>
</feature>
<dbReference type="InParanoid" id="A0A482X1L4"/>
<dbReference type="Proteomes" id="UP000291343">
    <property type="component" value="Unassembled WGS sequence"/>
</dbReference>
<reference evidence="2 3" key="1">
    <citation type="journal article" date="2017" name="Gigascience">
        <title>Genome sequence of the small brown planthopper, Laodelphax striatellus.</title>
        <authorList>
            <person name="Zhu J."/>
            <person name="Jiang F."/>
            <person name="Wang X."/>
            <person name="Yang P."/>
            <person name="Bao Y."/>
            <person name="Zhao W."/>
            <person name="Wang W."/>
            <person name="Lu H."/>
            <person name="Wang Q."/>
            <person name="Cui N."/>
            <person name="Li J."/>
            <person name="Chen X."/>
            <person name="Luo L."/>
            <person name="Yu J."/>
            <person name="Kang L."/>
            <person name="Cui F."/>
        </authorList>
    </citation>
    <scope>NUCLEOTIDE SEQUENCE [LARGE SCALE GENOMIC DNA]</scope>
    <source>
        <strain evidence="2">Lst14</strain>
    </source>
</reference>
<keyword evidence="3" id="KW-1185">Reference proteome</keyword>
<sequence>MNKEKSLENTEIHTENWFSSPSIQKDEFTHNNRIITEYGYSHNNKIVTQDNGYRMVTEQSTFTLNEDEMLKMSTEKQLHTKTVSKNEGNNDCYDENDGEPTLEFKINVPVHLCIAKDRNGNGFNLKSIDLGQSKNKEKGNFDKKCIDRNGKGSKDQNLFRTDQDLGNTVEKAVKHTEKPFSLVKFVSNLFHADPNPRKKSSIGDYDDDDLSVERELFGENGLFDVEQTTARKTGVEGSFWNTDEDEDKFGAEISRNPKESQESWAETTGEESFESARVIMPQNMTPRLPKDGSEHWNRDGLSMQNAQPRLEDLNGPKFPQRTGIIEFQPFLDRLMNDGNENYFPPRGVLSFM</sequence>
<name>A0A482X1L4_LAOST</name>
<evidence type="ECO:0000313" key="3">
    <source>
        <dbReference type="Proteomes" id="UP000291343"/>
    </source>
</evidence>